<reference evidence="2 3" key="1">
    <citation type="submission" date="2018-06" db="EMBL/GenBank/DDBJ databases">
        <title>Pseudomonas diversity within urban Lake Michigan freshwaters.</title>
        <authorList>
            <person name="Batrich M."/>
            <person name="Hatzopoulos T."/>
            <person name="Putonti C."/>
        </authorList>
    </citation>
    <scope>NUCLEOTIDE SEQUENCE [LARGE SCALE GENOMIC DNA]</scope>
    <source>
        <strain evidence="2 3">MB-090624</strain>
    </source>
</reference>
<dbReference type="EMBL" id="QJRN01000016">
    <property type="protein sequence ID" value="PYC31975.1"/>
    <property type="molecule type" value="Genomic_DNA"/>
</dbReference>
<feature type="compositionally biased region" description="Basic and acidic residues" evidence="1">
    <location>
        <begin position="10"/>
        <end position="23"/>
    </location>
</feature>
<evidence type="ECO:0000256" key="1">
    <source>
        <dbReference type="SAM" id="MobiDB-lite"/>
    </source>
</evidence>
<name>A0A9Q6N7Q3_9PSED</name>
<comment type="caution">
    <text evidence="2">The sequence shown here is derived from an EMBL/GenBank/DDBJ whole genome shotgun (WGS) entry which is preliminary data.</text>
</comment>
<dbReference type="Proteomes" id="UP000248188">
    <property type="component" value="Unassembled WGS sequence"/>
</dbReference>
<evidence type="ECO:0000313" key="2">
    <source>
        <dbReference type="EMBL" id="PYC31975.1"/>
    </source>
</evidence>
<sequence>MYGGHNRRTQPGDDVNRTNAGEEFKPYLELHGELTGIPPPPQHCCEQQQQECEVLPQDSADLFAALLVKAQDELYTHES</sequence>
<gene>
    <name evidence="2" type="ORF">DMX08_23690</name>
</gene>
<proteinExistence type="predicted"/>
<accession>A0A9Q6N7Q3</accession>
<evidence type="ECO:0000313" key="3">
    <source>
        <dbReference type="Proteomes" id="UP000248188"/>
    </source>
</evidence>
<protein>
    <submittedName>
        <fullName evidence="2">Uncharacterized protein</fullName>
    </submittedName>
</protein>
<feature type="region of interest" description="Disordered" evidence="1">
    <location>
        <begin position="1"/>
        <end position="23"/>
    </location>
</feature>
<organism evidence="2 3">
    <name type="scientific">Pseudomonas protegens</name>
    <dbReference type="NCBI Taxonomy" id="380021"/>
    <lineage>
        <taxon>Bacteria</taxon>
        <taxon>Pseudomonadati</taxon>
        <taxon>Pseudomonadota</taxon>
        <taxon>Gammaproteobacteria</taxon>
        <taxon>Pseudomonadales</taxon>
        <taxon>Pseudomonadaceae</taxon>
        <taxon>Pseudomonas</taxon>
    </lineage>
</organism>
<dbReference type="AlphaFoldDB" id="A0A9Q6N7Q3"/>